<dbReference type="PROSITE" id="PS50853">
    <property type="entry name" value="FN3"/>
    <property type="match status" value="3"/>
</dbReference>
<protein>
    <submittedName>
        <fullName evidence="9">RIMS-binding protein 2</fullName>
    </submittedName>
</protein>
<dbReference type="InterPro" id="IPR040325">
    <property type="entry name" value="RIMBP1/2/3"/>
</dbReference>
<dbReference type="PANTHER" id="PTHR14234:SF19">
    <property type="entry name" value="RIM-BINDING PROTEIN, ISOFORM F"/>
    <property type="match status" value="1"/>
</dbReference>
<feature type="coiled-coil region" evidence="5">
    <location>
        <begin position="18"/>
        <end position="76"/>
    </location>
</feature>
<dbReference type="Pfam" id="PF25523">
    <property type="entry name" value="Ig_RIMBP2"/>
    <property type="match status" value="1"/>
</dbReference>
<keyword evidence="10" id="KW-1185">Reference proteome</keyword>
<dbReference type="CDD" id="cd12013">
    <property type="entry name" value="SH3_RIM-BP_3"/>
    <property type="match status" value="1"/>
</dbReference>
<dbReference type="PROSITE" id="PS50002">
    <property type="entry name" value="SH3"/>
    <property type="match status" value="3"/>
</dbReference>
<dbReference type="SUPFAM" id="SSF50044">
    <property type="entry name" value="SH3-domain"/>
    <property type="match status" value="3"/>
</dbReference>
<dbReference type="Gene3D" id="2.60.40.10">
    <property type="entry name" value="Immunoglobulins"/>
    <property type="match status" value="3"/>
</dbReference>
<dbReference type="CDD" id="cd00063">
    <property type="entry name" value="FN3"/>
    <property type="match status" value="2"/>
</dbReference>
<feature type="compositionally biased region" description="Polar residues" evidence="6">
    <location>
        <begin position="1523"/>
        <end position="1534"/>
    </location>
</feature>
<dbReference type="Pfam" id="PF07653">
    <property type="entry name" value="SH3_2"/>
    <property type="match status" value="1"/>
</dbReference>
<feature type="coiled-coil region" evidence="5">
    <location>
        <begin position="135"/>
        <end position="208"/>
    </location>
</feature>
<dbReference type="Proteomes" id="UP001054837">
    <property type="component" value="Unassembled WGS sequence"/>
</dbReference>
<feature type="compositionally biased region" description="Basic and acidic residues" evidence="6">
    <location>
        <begin position="1044"/>
        <end position="1144"/>
    </location>
</feature>
<feature type="domain" description="SH3" evidence="7">
    <location>
        <begin position="495"/>
        <end position="563"/>
    </location>
</feature>
<dbReference type="CDD" id="cd12014">
    <property type="entry name" value="SH3_RIM-BP_1"/>
    <property type="match status" value="1"/>
</dbReference>
<feature type="domain" description="Fibronectin type-III" evidence="8">
    <location>
        <begin position="838"/>
        <end position="937"/>
    </location>
</feature>
<dbReference type="EMBL" id="BPLQ01009797">
    <property type="protein sequence ID" value="GIY46653.1"/>
    <property type="molecule type" value="Genomic_DNA"/>
</dbReference>
<evidence type="ECO:0000313" key="9">
    <source>
        <dbReference type="EMBL" id="GIY46653.1"/>
    </source>
</evidence>
<dbReference type="PANTHER" id="PTHR14234">
    <property type="entry name" value="RIM BINDING PROTEIN-RELATED"/>
    <property type="match status" value="1"/>
</dbReference>
<dbReference type="SMART" id="SM00326">
    <property type="entry name" value="SH3"/>
    <property type="match status" value="3"/>
</dbReference>
<dbReference type="FunFam" id="2.30.30.40:FF:000006">
    <property type="entry name" value="RIMS-binding protein 2 isoform X1"/>
    <property type="match status" value="1"/>
</dbReference>
<feature type="compositionally biased region" description="Basic and acidic residues" evidence="6">
    <location>
        <begin position="1190"/>
        <end position="1204"/>
    </location>
</feature>
<feature type="domain" description="SH3" evidence="7">
    <location>
        <begin position="1278"/>
        <end position="1346"/>
    </location>
</feature>
<evidence type="ECO:0000256" key="5">
    <source>
        <dbReference type="SAM" id="Coils"/>
    </source>
</evidence>
<dbReference type="SUPFAM" id="SSF49265">
    <property type="entry name" value="Fibronectin type III"/>
    <property type="match status" value="2"/>
</dbReference>
<dbReference type="Pfam" id="PF14604">
    <property type="entry name" value="SH3_9"/>
    <property type="match status" value="2"/>
</dbReference>
<feature type="region of interest" description="Disordered" evidence="6">
    <location>
        <begin position="1435"/>
        <end position="1534"/>
    </location>
</feature>
<gene>
    <name evidence="9" type="primary">RIMBP2</name>
    <name evidence="9" type="ORF">CDAR_389202</name>
</gene>
<proteinExistence type="inferred from homology"/>
<dbReference type="InterPro" id="IPR013783">
    <property type="entry name" value="Ig-like_fold"/>
</dbReference>
<feature type="domain" description="SH3" evidence="7">
    <location>
        <begin position="1377"/>
        <end position="1444"/>
    </location>
</feature>
<keyword evidence="3" id="KW-0677">Repeat</keyword>
<feature type="region of interest" description="Disordered" evidence="6">
    <location>
        <begin position="1020"/>
        <end position="1274"/>
    </location>
</feature>
<evidence type="ECO:0000256" key="2">
    <source>
        <dbReference type="ARBA" id="ARBA00022443"/>
    </source>
</evidence>
<dbReference type="InterPro" id="IPR001452">
    <property type="entry name" value="SH3_domain"/>
</dbReference>
<feature type="compositionally biased region" description="Low complexity" evidence="6">
    <location>
        <begin position="456"/>
        <end position="465"/>
    </location>
</feature>
<dbReference type="FunFam" id="2.60.40.10:FF:000072">
    <property type="entry name" value="RIMS-binding protein 2 isoform X1"/>
    <property type="match status" value="1"/>
</dbReference>
<feature type="compositionally biased region" description="Basic and acidic residues" evidence="6">
    <location>
        <begin position="1256"/>
        <end position="1274"/>
    </location>
</feature>
<feature type="region of interest" description="Disordered" evidence="6">
    <location>
        <begin position="945"/>
        <end position="974"/>
    </location>
</feature>
<dbReference type="Gene3D" id="2.30.30.40">
    <property type="entry name" value="SH3 Domains"/>
    <property type="match status" value="3"/>
</dbReference>
<reference evidence="9 10" key="1">
    <citation type="submission" date="2021-06" db="EMBL/GenBank/DDBJ databases">
        <title>Caerostris darwini draft genome.</title>
        <authorList>
            <person name="Kono N."/>
            <person name="Arakawa K."/>
        </authorList>
    </citation>
    <scope>NUCLEOTIDE SEQUENCE [LARGE SCALE GENOMIC DNA]</scope>
</reference>
<evidence type="ECO:0000256" key="6">
    <source>
        <dbReference type="SAM" id="MobiDB-lite"/>
    </source>
</evidence>
<sequence>MYEKQVVQKSSSIDLSHYEALKKNNEALRQKLDELLKTTNELQDAEIRLQKKDSEVQQLKQELNDKQLLCADLEHRLLVTLEEGRKDNSFEKQFQNSEAENEECSDFLSSSDFSTSQSTLAKSEVERHQGKSNNLEALVKHMREAADRRKELEKQHADTLAELQRKQDEHRLHYYTSKTEKQAAQEAIQSLESKARELQKKCELQNVLHEELALEMASLRRSQVKHAWRSHRSHSADIPGETPSSKLDQEMDLYLVGSDTIFSTNRSHSVSSSLPVLESSMTRSLNVPFESFNSVPITSPGTNMISPGTTISSSSPVSCNLLNSTSYEIDKIIARIEHDNRVLAELERSRATVGSPVTSHNMERLTAQFEDQKQEEITHRHNMKSSVTMKELDVLMAKLEQDNKILAELDRKRANISTRRPISATPPGSRSSTPLTGTASLSGMPIGNVAPQSHYSSNLPSLPSSTPYASTPGMTINKSEDMYDETDFIDLPHRGRCKVYIARYSYDPIKQSPNENPEAELKLMAGDYVLIFGEMDEDGFFNGELLDGRKGLVPSNFVEKLTGEELYEFQSQVLYGTRDSDDGTSSLIFHDGDLAGDDPQMFCRVESKITTEDFHRMNDYIDLEDLEEFEEEYLTELERDEGPVPPPTRLVLERQLNKSILIGWCPPDAPRGAAEAYHVYVDGVPKATIRATEKTRALVEGVDCNQPHRISVRSVNPSGRHSRDAACTIVIGKDIPLAPSCVKALGVTSTSAVICWLPSNSNFQHVVAINSVEVKTLKPGIFRHPISGLAPNTTYRVSVRARPARLFFNHENPKKIGLLTSAIEFKTLPKGCKGLPEPPLDVQVEPGPQDGTLLVTWLPVTINNRGTSNGAPVTGYAVYTGDRKVSEVDSPTGDHALLDMMNLAPLKKRTVTVKTKSGDNLSIDSMPCLIPVELLKGVAATLQAESEGAGGAEEHHRPQRRKSTGSSDSESDTELAELLKHVARRTAEFDPAAAADAAAPAGQQGARVEDLVEEGIRSELSDIAEEPEEDMMHPDHRSRKGQSHARDNKSPRDSRSPREYDRKGDRSDHRDDRHDRRDKRYDDRRDDRRDREYRDDRYDDRMDDRSRRDDKRDGRMDDRRDRYGPRDSDIPRTKHSQSHSDSRSHERHHGRSSPTNVHRDSRGARTTPEENLSDKEIYPQSQHVIPAIEITRDSELGSHDEYMRSGRRGQYPDSHKNPSQYYPSDHGRPHEATTPVNRYPRGEENNYYGHRGHSRSSRDNYHGSGDGEYRNRSNYRGEKSRMFIAVYPYDPLTMSPNPSTAHEELSFHEGQIIKVYGEKDSDGYFYGEINGRVGYVPYKMVSELPMDEEEANRHLMNETVPPRHHHSGAPGDPWSNYPVKKLVALYDYDPQELSPNVDAEMELAFRTGDVIYVYGEADEDGFYMGELNGERGLVPSNFLTEAPPDFRDPRIAQSNRSGGGGNYPKESRDSGQYQRGSGSTHYQSSRPSKEHMPSDKTRYSERSSTERSYDRSRDHTSERDRGQYNSSSRSGQHW</sequence>
<accession>A0AAV4TRG0</accession>
<evidence type="ECO:0000259" key="7">
    <source>
        <dbReference type="PROSITE" id="PS50002"/>
    </source>
</evidence>
<name>A0AAV4TRG0_9ARAC</name>
<evidence type="ECO:0000256" key="4">
    <source>
        <dbReference type="PROSITE-ProRule" id="PRU00192"/>
    </source>
</evidence>
<evidence type="ECO:0000259" key="8">
    <source>
        <dbReference type="PROSITE" id="PS50853"/>
    </source>
</evidence>
<dbReference type="InterPro" id="IPR057884">
    <property type="entry name" value="FN3_RIM-BP1/2/3"/>
</dbReference>
<dbReference type="FunFam" id="2.30.30.40:FF:000016">
    <property type="entry name" value="RIMS-binding protein 2 isoform X2"/>
    <property type="match status" value="1"/>
</dbReference>
<dbReference type="GO" id="GO:0045202">
    <property type="term" value="C:synapse"/>
    <property type="evidence" value="ECO:0007669"/>
    <property type="project" value="GOC"/>
</dbReference>
<organism evidence="9 10">
    <name type="scientific">Caerostris darwini</name>
    <dbReference type="NCBI Taxonomy" id="1538125"/>
    <lineage>
        <taxon>Eukaryota</taxon>
        <taxon>Metazoa</taxon>
        <taxon>Ecdysozoa</taxon>
        <taxon>Arthropoda</taxon>
        <taxon>Chelicerata</taxon>
        <taxon>Arachnida</taxon>
        <taxon>Araneae</taxon>
        <taxon>Araneomorphae</taxon>
        <taxon>Entelegynae</taxon>
        <taxon>Araneoidea</taxon>
        <taxon>Araneidae</taxon>
        <taxon>Caerostris</taxon>
    </lineage>
</organism>
<feature type="compositionally biased region" description="Polar residues" evidence="6">
    <location>
        <begin position="466"/>
        <end position="477"/>
    </location>
</feature>
<feature type="domain" description="Fibronectin type-III" evidence="8">
    <location>
        <begin position="646"/>
        <end position="735"/>
    </location>
</feature>
<dbReference type="InterPro" id="IPR036116">
    <property type="entry name" value="FN3_sf"/>
</dbReference>
<dbReference type="InterPro" id="IPR036028">
    <property type="entry name" value="SH3-like_dom_sf"/>
</dbReference>
<comment type="caution">
    <text evidence="9">The sequence shown here is derived from an EMBL/GenBank/DDBJ whole genome shotgun (WGS) entry which is preliminary data.</text>
</comment>
<dbReference type="SMART" id="SM00060">
    <property type="entry name" value="FN3"/>
    <property type="match status" value="3"/>
</dbReference>
<comment type="similarity">
    <text evidence="1">Belongs to the RIMBP family.</text>
</comment>
<evidence type="ECO:0000313" key="10">
    <source>
        <dbReference type="Proteomes" id="UP001054837"/>
    </source>
</evidence>
<dbReference type="FunFam" id="2.30.30.40:FF:000023">
    <property type="entry name" value="RIMS-binding protein 2 isoform F"/>
    <property type="match status" value="1"/>
</dbReference>
<feature type="compositionally biased region" description="Polar residues" evidence="6">
    <location>
        <begin position="1470"/>
        <end position="1486"/>
    </location>
</feature>
<evidence type="ECO:0000256" key="3">
    <source>
        <dbReference type="ARBA" id="ARBA00022737"/>
    </source>
</evidence>
<feature type="compositionally biased region" description="Basic and acidic residues" evidence="6">
    <location>
        <begin position="1487"/>
        <end position="1522"/>
    </location>
</feature>
<dbReference type="InterPro" id="IPR003961">
    <property type="entry name" value="FN3_dom"/>
</dbReference>
<keyword evidence="2 4" id="KW-0728">SH3 domain</keyword>
<feature type="domain" description="Fibronectin type-III" evidence="8">
    <location>
        <begin position="738"/>
        <end position="830"/>
    </location>
</feature>
<feature type="region of interest" description="Disordered" evidence="6">
    <location>
        <begin position="417"/>
        <end position="477"/>
    </location>
</feature>
<evidence type="ECO:0000256" key="1">
    <source>
        <dbReference type="ARBA" id="ARBA00010749"/>
    </source>
</evidence>
<dbReference type="InterPro" id="IPR035755">
    <property type="entry name" value="RIM-BP_SH3_3"/>
</dbReference>
<keyword evidence="5" id="KW-0175">Coiled coil</keyword>
<feature type="compositionally biased region" description="Polar residues" evidence="6">
    <location>
        <begin position="417"/>
        <end position="441"/>
    </location>
</feature>
<dbReference type="GO" id="GO:0007274">
    <property type="term" value="P:neuromuscular synaptic transmission"/>
    <property type="evidence" value="ECO:0007669"/>
    <property type="project" value="TreeGrafter"/>
</dbReference>